<accession>A0A2K9VHJ3</accession>
<dbReference type="Proteomes" id="UP000240564">
    <property type="component" value="Segment"/>
</dbReference>
<dbReference type="SUPFAM" id="SSF50249">
    <property type="entry name" value="Nucleic acid-binding proteins"/>
    <property type="match status" value="1"/>
</dbReference>
<organism evidence="2 3">
    <name type="scientific">Pseudomonas phage Bjorn</name>
    <dbReference type="NCBI Taxonomy" id="2079288"/>
    <lineage>
        <taxon>Viruses</taxon>
        <taxon>Duplodnaviria</taxon>
        <taxon>Heunggongvirae</taxon>
        <taxon>Uroviricota</taxon>
        <taxon>Caudoviricetes</taxon>
        <taxon>Bjornvirus</taxon>
        <taxon>Bjornvirus bjorn</taxon>
    </lineage>
</organism>
<feature type="region of interest" description="Disordered" evidence="1">
    <location>
        <begin position="160"/>
        <end position="205"/>
    </location>
</feature>
<gene>
    <name evidence="2" type="ORF">PsPhBjorn_gp39</name>
</gene>
<protein>
    <recommendedName>
        <fullName evidence="4">SsDNA binding protein</fullName>
    </recommendedName>
</protein>
<evidence type="ECO:0008006" key="4">
    <source>
        <dbReference type="Google" id="ProtNLM"/>
    </source>
</evidence>
<evidence type="ECO:0000256" key="1">
    <source>
        <dbReference type="SAM" id="MobiDB-lite"/>
    </source>
</evidence>
<evidence type="ECO:0000313" key="2">
    <source>
        <dbReference type="EMBL" id="AUV61777.1"/>
    </source>
</evidence>
<evidence type="ECO:0000313" key="3">
    <source>
        <dbReference type="Proteomes" id="UP000240564"/>
    </source>
</evidence>
<reference evidence="2 3" key="1">
    <citation type="submission" date="2018-01" db="EMBL/GenBank/DDBJ databases">
        <title>Pseudomonas phages infecting Pseudomonas sp. isolated from Prunus avium.</title>
        <authorList>
            <person name="Colberg O."/>
            <person name="Byth Carstens A."/>
        </authorList>
    </citation>
    <scope>NUCLEOTIDE SEQUENCE [LARGE SCALE GENOMIC DNA]</scope>
</reference>
<feature type="compositionally biased region" description="Acidic residues" evidence="1">
    <location>
        <begin position="188"/>
        <end position="205"/>
    </location>
</feature>
<dbReference type="Gene3D" id="2.40.50.140">
    <property type="entry name" value="Nucleic acid-binding proteins"/>
    <property type="match status" value="1"/>
</dbReference>
<dbReference type="OrthoDB" id="17611at10239"/>
<dbReference type="EMBL" id="MG775259">
    <property type="protein sequence ID" value="AUV61777.1"/>
    <property type="molecule type" value="Genomic_DNA"/>
</dbReference>
<sequence>MAKADKFIFTFPVAEFGYAHLRTPDTKFNADGGDYKLDFFLDPEAAREAVAQIEADPRAVVKGKKSKVKATKVDGTIKFRSKQKAVVRNKAGEQFDVKPRLFYIVDGQTVPYPEDKPAPYAGSRGEVEVEIVPFEGFGGGLSLRLRAVRLHEIVEGASTGQAAGNWGDVPEGVSTGVSQAPERPTSEGSDDDDDGDDDDSLDDRW</sequence>
<dbReference type="InterPro" id="IPR012340">
    <property type="entry name" value="NA-bd_OB-fold"/>
</dbReference>
<keyword evidence="3" id="KW-1185">Reference proteome</keyword>
<name>A0A2K9VHJ3_9CAUD</name>
<proteinExistence type="predicted"/>